<comment type="caution">
    <text evidence="2">The sequence shown here is derived from an EMBL/GenBank/DDBJ whole genome shotgun (WGS) entry which is preliminary data.</text>
</comment>
<gene>
    <name evidence="2" type="ORF">Bccel_5245</name>
</gene>
<sequence>MFGDDYKLVPRTYSIKSYKRRESTKLKKAFKITFYTIILLVIIGISILSAAHYI</sequence>
<dbReference type="EMBL" id="LGTC01000001">
    <property type="protein sequence ID" value="KNY29968.1"/>
    <property type="molecule type" value="Genomic_DNA"/>
</dbReference>
<keyword evidence="1" id="KW-0812">Transmembrane</keyword>
<feature type="transmembrane region" description="Helical" evidence="1">
    <location>
        <begin position="29"/>
        <end position="51"/>
    </location>
</feature>
<name>A0A0L6JVV5_9FIRM</name>
<reference evidence="3" key="1">
    <citation type="submission" date="2015-07" db="EMBL/GenBank/DDBJ databases">
        <title>Near-Complete Genome Sequence of the Cellulolytic Bacterium Bacteroides (Pseudobacteroides) cellulosolvens ATCC 35603.</title>
        <authorList>
            <person name="Dassa B."/>
            <person name="Utturkar S.M."/>
            <person name="Klingeman D.M."/>
            <person name="Hurt R.A."/>
            <person name="Keller M."/>
            <person name="Xu J."/>
            <person name="Reddy Y.H.K."/>
            <person name="Borovok I."/>
            <person name="Grinberg I.R."/>
            <person name="Lamed R."/>
            <person name="Zhivin O."/>
            <person name="Bayer E.A."/>
            <person name="Brown S.D."/>
        </authorList>
    </citation>
    <scope>NUCLEOTIDE SEQUENCE [LARGE SCALE GENOMIC DNA]</scope>
    <source>
        <strain evidence="3">DSM 2933</strain>
    </source>
</reference>
<dbReference type="AlphaFoldDB" id="A0A0L6JVV5"/>
<evidence type="ECO:0000256" key="1">
    <source>
        <dbReference type="SAM" id="Phobius"/>
    </source>
</evidence>
<accession>A0A0L6JVV5</accession>
<dbReference type="STRING" id="398512.Bccel_5245"/>
<dbReference type="Proteomes" id="UP000036923">
    <property type="component" value="Unassembled WGS sequence"/>
</dbReference>
<evidence type="ECO:0000313" key="3">
    <source>
        <dbReference type="Proteomes" id="UP000036923"/>
    </source>
</evidence>
<organism evidence="2 3">
    <name type="scientific">Pseudobacteroides cellulosolvens ATCC 35603 = DSM 2933</name>
    <dbReference type="NCBI Taxonomy" id="398512"/>
    <lineage>
        <taxon>Bacteria</taxon>
        <taxon>Bacillati</taxon>
        <taxon>Bacillota</taxon>
        <taxon>Clostridia</taxon>
        <taxon>Eubacteriales</taxon>
        <taxon>Oscillospiraceae</taxon>
        <taxon>Pseudobacteroides</taxon>
    </lineage>
</organism>
<protein>
    <submittedName>
        <fullName evidence="2">Uncharacterized protein</fullName>
    </submittedName>
</protein>
<evidence type="ECO:0000313" key="2">
    <source>
        <dbReference type="EMBL" id="KNY29968.1"/>
    </source>
</evidence>
<keyword evidence="1" id="KW-1133">Transmembrane helix</keyword>
<keyword evidence="1" id="KW-0472">Membrane</keyword>
<proteinExistence type="predicted"/>
<keyword evidence="3" id="KW-1185">Reference proteome</keyword>